<protein>
    <submittedName>
        <fullName evidence="9">Sugar ABC transporter permease</fullName>
    </submittedName>
</protein>
<comment type="similarity">
    <text evidence="7">Belongs to the binding-protein-dependent transport system permease family.</text>
</comment>
<feature type="transmembrane region" description="Helical" evidence="7">
    <location>
        <begin position="261"/>
        <end position="282"/>
    </location>
</feature>
<name>A0A4Y8Q9P9_9BACL</name>
<evidence type="ECO:0000256" key="1">
    <source>
        <dbReference type="ARBA" id="ARBA00004651"/>
    </source>
</evidence>
<keyword evidence="10" id="KW-1185">Reference proteome</keyword>
<evidence type="ECO:0000256" key="6">
    <source>
        <dbReference type="ARBA" id="ARBA00023136"/>
    </source>
</evidence>
<feature type="transmembrane region" description="Helical" evidence="7">
    <location>
        <begin position="128"/>
        <end position="151"/>
    </location>
</feature>
<dbReference type="EMBL" id="MYFO01000003">
    <property type="protein sequence ID" value="TFE90986.1"/>
    <property type="molecule type" value="Genomic_DNA"/>
</dbReference>
<dbReference type="GO" id="GO:0055085">
    <property type="term" value="P:transmembrane transport"/>
    <property type="evidence" value="ECO:0007669"/>
    <property type="project" value="InterPro"/>
</dbReference>
<evidence type="ECO:0000256" key="7">
    <source>
        <dbReference type="RuleBase" id="RU363032"/>
    </source>
</evidence>
<evidence type="ECO:0000256" key="3">
    <source>
        <dbReference type="ARBA" id="ARBA00022475"/>
    </source>
</evidence>
<feature type="domain" description="ABC transmembrane type-1" evidence="8">
    <location>
        <begin position="91"/>
        <end position="282"/>
    </location>
</feature>
<dbReference type="SUPFAM" id="SSF161098">
    <property type="entry name" value="MetI-like"/>
    <property type="match status" value="1"/>
</dbReference>
<proteinExistence type="inferred from homology"/>
<dbReference type="InterPro" id="IPR035906">
    <property type="entry name" value="MetI-like_sf"/>
</dbReference>
<evidence type="ECO:0000256" key="2">
    <source>
        <dbReference type="ARBA" id="ARBA00022448"/>
    </source>
</evidence>
<evidence type="ECO:0000313" key="10">
    <source>
        <dbReference type="Proteomes" id="UP000298246"/>
    </source>
</evidence>
<dbReference type="RefSeq" id="WP_134749947.1">
    <property type="nucleotide sequence ID" value="NZ_MYFO02000007.1"/>
</dbReference>
<keyword evidence="3" id="KW-1003">Cell membrane</keyword>
<feature type="transmembrane region" description="Helical" evidence="7">
    <location>
        <begin position="30"/>
        <end position="52"/>
    </location>
</feature>
<keyword evidence="6 7" id="KW-0472">Membrane</keyword>
<reference evidence="9 10" key="1">
    <citation type="submission" date="2017-03" db="EMBL/GenBank/DDBJ databases">
        <title>Isolation of Levoglucosan Utilizing Bacteria.</title>
        <authorList>
            <person name="Arya A.S."/>
        </authorList>
    </citation>
    <scope>NUCLEOTIDE SEQUENCE [LARGE SCALE GENOMIC DNA]</scope>
    <source>
        <strain evidence="9 10">MEC069</strain>
    </source>
</reference>
<organism evidence="9 10">
    <name type="scientific">Paenibacillus athensensis</name>
    <dbReference type="NCBI Taxonomy" id="1967502"/>
    <lineage>
        <taxon>Bacteria</taxon>
        <taxon>Bacillati</taxon>
        <taxon>Bacillota</taxon>
        <taxon>Bacilli</taxon>
        <taxon>Bacillales</taxon>
        <taxon>Paenibacillaceae</taxon>
        <taxon>Paenibacillus</taxon>
    </lineage>
</organism>
<keyword evidence="5 7" id="KW-1133">Transmembrane helix</keyword>
<keyword evidence="4 7" id="KW-0812">Transmembrane</keyword>
<sequence length="297" mass="33021">MTESAGASTAAATLTAWPSERSLPQRIGRIVLYAVLIAVAVVQIFPLVWLLLFSLKNNQEVFNLSPFALPAHPRWENYAKVWTEGNISLYFWNSVWMTFAAVACTVVLGSLVTFALTRLSWGWKKPVLGLFMVGLMIPVHSTLIPLFQMFLKAHLTDHPLSIILTYTAFNLPLTIMILLGFYYTLPREVEEAAIMDGCSVNRLFVQIILPMTASVLATVVIINMIYNWNEFVFINTFISSDERKTITVGIQNFIGQYTTDWGAIGATLMISMLPILAAFFALSNRIVEGITAGSVKG</sequence>
<dbReference type="PROSITE" id="PS50928">
    <property type="entry name" value="ABC_TM1"/>
    <property type="match status" value="1"/>
</dbReference>
<gene>
    <name evidence="9" type="ORF">B5M42_03955</name>
</gene>
<keyword evidence="2 7" id="KW-0813">Transport</keyword>
<evidence type="ECO:0000256" key="5">
    <source>
        <dbReference type="ARBA" id="ARBA00022989"/>
    </source>
</evidence>
<dbReference type="AlphaFoldDB" id="A0A4Y8Q9P9"/>
<dbReference type="Gene3D" id="1.10.3720.10">
    <property type="entry name" value="MetI-like"/>
    <property type="match status" value="1"/>
</dbReference>
<comment type="subcellular location">
    <subcellularLocation>
        <location evidence="1 7">Cell membrane</location>
        <topology evidence="1 7">Multi-pass membrane protein</topology>
    </subcellularLocation>
</comment>
<dbReference type="Proteomes" id="UP000298246">
    <property type="component" value="Unassembled WGS sequence"/>
</dbReference>
<dbReference type="PANTHER" id="PTHR43744">
    <property type="entry name" value="ABC TRANSPORTER PERMEASE PROTEIN MG189-RELATED-RELATED"/>
    <property type="match status" value="1"/>
</dbReference>
<feature type="transmembrane region" description="Helical" evidence="7">
    <location>
        <begin position="203"/>
        <end position="226"/>
    </location>
</feature>
<dbReference type="Pfam" id="PF00528">
    <property type="entry name" value="BPD_transp_1"/>
    <property type="match status" value="1"/>
</dbReference>
<dbReference type="GO" id="GO:0005886">
    <property type="term" value="C:plasma membrane"/>
    <property type="evidence" value="ECO:0007669"/>
    <property type="project" value="UniProtKB-SubCell"/>
</dbReference>
<feature type="transmembrane region" description="Helical" evidence="7">
    <location>
        <begin position="95"/>
        <end position="116"/>
    </location>
</feature>
<evidence type="ECO:0000256" key="4">
    <source>
        <dbReference type="ARBA" id="ARBA00022692"/>
    </source>
</evidence>
<dbReference type="CDD" id="cd06261">
    <property type="entry name" value="TM_PBP2"/>
    <property type="match status" value="1"/>
</dbReference>
<evidence type="ECO:0000313" key="9">
    <source>
        <dbReference type="EMBL" id="TFE90986.1"/>
    </source>
</evidence>
<evidence type="ECO:0000259" key="8">
    <source>
        <dbReference type="PROSITE" id="PS50928"/>
    </source>
</evidence>
<comment type="caution">
    <text evidence="9">The sequence shown here is derived from an EMBL/GenBank/DDBJ whole genome shotgun (WGS) entry which is preliminary data.</text>
</comment>
<accession>A0A4Y8Q9P9</accession>
<dbReference type="PANTHER" id="PTHR43744:SF8">
    <property type="entry name" value="SN-GLYCEROL-3-PHOSPHATE TRANSPORT SYSTEM PERMEASE PROTEIN UGPE"/>
    <property type="match status" value="1"/>
</dbReference>
<dbReference type="OrthoDB" id="187395at2"/>
<feature type="transmembrane region" description="Helical" evidence="7">
    <location>
        <begin position="163"/>
        <end position="183"/>
    </location>
</feature>
<dbReference type="InterPro" id="IPR000515">
    <property type="entry name" value="MetI-like"/>
</dbReference>